<dbReference type="SUPFAM" id="SSF55781">
    <property type="entry name" value="GAF domain-like"/>
    <property type="match status" value="1"/>
</dbReference>
<name>A0A2I8F1I0_9BURK</name>
<proteinExistence type="predicted"/>
<gene>
    <name evidence="2" type="ORF">C2L65_39410</name>
</gene>
<feature type="domain" description="GAF" evidence="1">
    <location>
        <begin position="83"/>
        <end position="156"/>
    </location>
</feature>
<dbReference type="InterPro" id="IPR029016">
    <property type="entry name" value="GAF-like_dom_sf"/>
</dbReference>
<reference evidence="2 3" key="1">
    <citation type="submission" date="2018-01" db="EMBL/GenBank/DDBJ databases">
        <title>Species boundaries and ecological features among Paraburkholderia terrae DSMZ17804T, P. hospita DSMZ17164T and P. caribensis DSMZ13236T.</title>
        <authorList>
            <person name="Pratama A.A."/>
        </authorList>
    </citation>
    <scope>NUCLEOTIDE SEQUENCE [LARGE SCALE GENOMIC DNA]</scope>
    <source>
        <strain evidence="2 3">DSM 17804</strain>
    </source>
</reference>
<dbReference type="EMBL" id="CP026113">
    <property type="protein sequence ID" value="AUT65590.1"/>
    <property type="molecule type" value="Genomic_DNA"/>
</dbReference>
<evidence type="ECO:0000313" key="3">
    <source>
        <dbReference type="Proteomes" id="UP000243502"/>
    </source>
</evidence>
<accession>A0A2I8F1I0</accession>
<evidence type="ECO:0000259" key="1">
    <source>
        <dbReference type="Pfam" id="PF01590"/>
    </source>
</evidence>
<evidence type="ECO:0000313" key="2">
    <source>
        <dbReference type="EMBL" id="AUT65590.1"/>
    </source>
</evidence>
<organism evidence="2 3">
    <name type="scientific">Paraburkholderia terrae</name>
    <dbReference type="NCBI Taxonomy" id="311230"/>
    <lineage>
        <taxon>Bacteria</taxon>
        <taxon>Pseudomonadati</taxon>
        <taxon>Pseudomonadota</taxon>
        <taxon>Betaproteobacteria</taxon>
        <taxon>Burkholderiales</taxon>
        <taxon>Burkholderiaceae</taxon>
        <taxon>Paraburkholderia</taxon>
    </lineage>
</organism>
<dbReference type="AlphaFoldDB" id="A0A2I8F1I0"/>
<protein>
    <submittedName>
        <fullName evidence="2">GAF domain-containing protein</fullName>
    </submittedName>
</protein>
<dbReference type="InterPro" id="IPR003018">
    <property type="entry name" value="GAF"/>
</dbReference>
<dbReference type="Proteomes" id="UP000243502">
    <property type="component" value="Chromosome 3"/>
</dbReference>
<dbReference type="RefSeq" id="WP_042305219.1">
    <property type="nucleotide sequence ID" value="NZ_CP026113.1"/>
</dbReference>
<dbReference type="OrthoDB" id="9022072at2"/>
<dbReference type="Gene3D" id="3.30.450.40">
    <property type="match status" value="1"/>
</dbReference>
<sequence>MNGVQEQGLQAFVALARAQASTDQPAALYQALDKVLAQAIGHTLFTILRYDDATNESARIYSNMPAAYPTAAKKPLSGGNWTDIVLTRGEAFIGKTPNDLRAVFADHELIASLGCESVLNVPVRWKGRTLASLNLLHTRAWYRDDHVPIAQSFAQYALPALLDEA</sequence>
<dbReference type="KEGG" id="pter:C2L65_39410"/>
<dbReference type="Pfam" id="PF01590">
    <property type="entry name" value="GAF"/>
    <property type="match status" value="1"/>
</dbReference>